<keyword evidence="3" id="KW-1185">Reference proteome</keyword>
<name>A0ABD2NFM4_9CUCU</name>
<reference evidence="2 3" key="1">
    <citation type="journal article" date="2021" name="BMC Biol.">
        <title>Horizontally acquired antibacterial genes associated with adaptive radiation of ladybird beetles.</title>
        <authorList>
            <person name="Li H.S."/>
            <person name="Tang X.F."/>
            <person name="Huang Y.H."/>
            <person name="Xu Z.Y."/>
            <person name="Chen M.L."/>
            <person name="Du X.Y."/>
            <person name="Qiu B.Y."/>
            <person name="Chen P.T."/>
            <person name="Zhang W."/>
            <person name="Slipinski A."/>
            <person name="Escalona H.E."/>
            <person name="Waterhouse R.M."/>
            <person name="Zwick A."/>
            <person name="Pang H."/>
        </authorList>
    </citation>
    <scope>NUCLEOTIDE SEQUENCE [LARGE SCALE GENOMIC DNA]</scope>
    <source>
        <strain evidence="2">SYSU2018</strain>
    </source>
</reference>
<evidence type="ECO:0008006" key="4">
    <source>
        <dbReference type="Google" id="ProtNLM"/>
    </source>
</evidence>
<proteinExistence type="predicted"/>
<feature type="non-terminal residue" evidence="2">
    <location>
        <position position="1"/>
    </location>
</feature>
<dbReference type="Proteomes" id="UP001516400">
    <property type="component" value="Unassembled WGS sequence"/>
</dbReference>
<sequence length="165" mass="18936">KENHSISEFVVPLQKYISDCGFQITCGCNEQVSYSAIFLRAQFNRGLKDKWIREHSLQSNVTSFDELFNKAVALEASRIGSREISNQQNTSKVPELNKLSCVPRNREYHNNKKSYTHSRKRCSNSRSKSSSRGRINYHDLGIENCCISCGKSDHKANECRIQRKS</sequence>
<gene>
    <name evidence="2" type="ORF">HHI36_012916</name>
</gene>
<feature type="region of interest" description="Disordered" evidence="1">
    <location>
        <begin position="110"/>
        <end position="133"/>
    </location>
</feature>
<evidence type="ECO:0000313" key="3">
    <source>
        <dbReference type="Proteomes" id="UP001516400"/>
    </source>
</evidence>
<organism evidence="2 3">
    <name type="scientific">Cryptolaemus montrouzieri</name>
    <dbReference type="NCBI Taxonomy" id="559131"/>
    <lineage>
        <taxon>Eukaryota</taxon>
        <taxon>Metazoa</taxon>
        <taxon>Ecdysozoa</taxon>
        <taxon>Arthropoda</taxon>
        <taxon>Hexapoda</taxon>
        <taxon>Insecta</taxon>
        <taxon>Pterygota</taxon>
        <taxon>Neoptera</taxon>
        <taxon>Endopterygota</taxon>
        <taxon>Coleoptera</taxon>
        <taxon>Polyphaga</taxon>
        <taxon>Cucujiformia</taxon>
        <taxon>Coccinelloidea</taxon>
        <taxon>Coccinellidae</taxon>
        <taxon>Scymninae</taxon>
        <taxon>Scymnini</taxon>
        <taxon>Cryptolaemus</taxon>
    </lineage>
</organism>
<comment type="caution">
    <text evidence="2">The sequence shown here is derived from an EMBL/GenBank/DDBJ whole genome shotgun (WGS) entry which is preliminary data.</text>
</comment>
<feature type="compositionally biased region" description="Low complexity" evidence="1">
    <location>
        <begin position="124"/>
        <end position="133"/>
    </location>
</feature>
<protein>
    <recommendedName>
        <fullName evidence="4">CCHC-type domain-containing protein</fullName>
    </recommendedName>
</protein>
<feature type="compositionally biased region" description="Basic residues" evidence="1">
    <location>
        <begin position="111"/>
        <end position="123"/>
    </location>
</feature>
<dbReference type="EMBL" id="JABFTP020000103">
    <property type="protein sequence ID" value="KAL3277573.1"/>
    <property type="molecule type" value="Genomic_DNA"/>
</dbReference>
<accession>A0ABD2NFM4</accession>
<evidence type="ECO:0000256" key="1">
    <source>
        <dbReference type="SAM" id="MobiDB-lite"/>
    </source>
</evidence>
<dbReference type="AlphaFoldDB" id="A0ABD2NFM4"/>
<evidence type="ECO:0000313" key="2">
    <source>
        <dbReference type="EMBL" id="KAL3277573.1"/>
    </source>
</evidence>